<comment type="caution">
    <text evidence="1">The sequence shown here is derived from an EMBL/GenBank/DDBJ whole genome shotgun (WGS) entry which is preliminary data.</text>
</comment>
<protein>
    <submittedName>
        <fullName evidence="1">Uncharacterized protein</fullName>
    </submittedName>
</protein>
<dbReference type="PANTHER" id="PTHR33112:SF11">
    <property type="entry name" value="HETEROKARYON INCOMPATIBILITY DOMAIN-CONTAINING PROTEIN"/>
    <property type="match status" value="1"/>
</dbReference>
<gene>
    <name evidence="1" type="ORF">GT037_009123</name>
</gene>
<keyword evidence="2" id="KW-1185">Reference proteome</keyword>
<sequence>MNPEALPSTWYSIRSQYEDPRKHSVMYTLFIEYGWSDDDNDLYPQSTTSSEDLPAKSPDTLNWTFAIVLYIDNAEDIRQLPSNIQDPSVLELPMRWYRECMTSHSGCAPSDPTFRTTRSIEMNNANSVKLVITKNEDVDGSCVAFSYCWGKAKTLKLVQDNLLQLQSWFSNSELPTSHKEAFLICRNSSEDWQDEALVMKDVYRNSTMSLCATAAAENSGASFQSRNISLVAPLVLNDWMDDGDRKKRWCINNTQDMLNQEIRESPLVSPEYL</sequence>
<dbReference type="Proteomes" id="UP000596902">
    <property type="component" value="Unassembled WGS sequence"/>
</dbReference>
<dbReference type="PANTHER" id="PTHR33112">
    <property type="entry name" value="DOMAIN PROTEIN, PUTATIVE-RELATED"/>
    <property type="match status" value="1"/>
</dbReference>
<evidence type="ECO:0000313" key="1">
    <source>
        <dbReference type="EMBL" id="KAF7672622.1"/>
    </source>
</evidence>
<name>A0A8H7B084_9PLEO</name>
<dbReference type="RefSeq" id="XP_038782972.1">
    <property type="nucleotide sequence ID" value="XM_038934170.1"/>
</dbReference>
<reference evidence="1" key="1">
    <citation type="submission" date="2020-01" db="EMBL/GenBank/DDBJ databases">
        <authorList>
            <person name="Feng Z.H.Z."/>
        </authorList>
    </citation>
    <scope>NUCLEOTIDE SEQUENCE</scope>
    <source>
        <strain evidence="1">CBS107.38</strain>
    </source>
</reference>
<reference evidence="1" key="2">
    <citation type="submission" date="2020-08" db="EMBL/GenBank/DDBJ databases">
        <title>Draft Genome Sequence of Cumin Blight Pathogen Alternaria burnsii.</title>
        <authorList>
            <person name="Feng Z."/>
        </authorList>
    </citation>
    <scope>NUCLEOTIDE SEQUENCE</scope>
    <source>
        <strain evidence="1">CBS107.38</strain>
    </source>
</reference>
<proteinExistence type="predicted"/>
<dbReference type="GeneID" id="62207348"/>
<evidence type="ECO:0000313" key="2">
    <source>
        <dbReference type="Proteomes" id="UP000596902"/>
    </source>
</evidence>
<dbReference type="AlphaFoldDB" id="A0A8H7B084"/>
<organism evidence="1 2">
    <name type="scientific">Alternaria burnsii</name>
    <dbReference type="NCBI Taxonomy" id="1187904"/>
    <lineage>
        <taxon>Eukaryota</taxon>
        <taxon>Fungi</taxon>
        <taxon>Dikarya</taxon>
        <taxon>Ascomycota</taxon>
        <taxon>Pezizomycotina</taxon>
        <taxon>Dothideomycetes</taxon>
        <taxon>Pleosporomycetidae</taxon>
        <taxon>Pleosporales</taxon>
        <taxon>Pleosporineae</taxon>
        <taxon>Pleosporaceae</taxon>
        <taxon>Alternaria</taxon>
        <taxon>Alternaria sect. Alternaria</taxon>
    </lineage>
</organism>
<accession>A0A8H7B084</accession>
<dbReference type="EMBL" id="JAAABM010000015">
    <property type="protein sequence ID" value="KAF7672622.1"/>
    <property type="molecule type" value="Genomic_DNA"/>
</dbReference>